<dbReference type="SMART" id="SM00290">
    <property type="entry name" value="ZnF_UBP"/>
    <property type="match status" value="1"/>
</dbReference>
<reference evidence="10" key="4">
    <citation type="journal article" date="2022" name="Res Sq">
        <title>Comparative Genomics Reveals Insights into the Divergent Evolution of Astigmatic Mites and Household Pest Adaptations.</title>
        <authorList>
            <person name="Xiong Q."/>
            <person name="Wan A.T.-Y."/>
            <person name="Liu X.-Y."/>
            <person name="Fung C.S.-H."/>
            <person name="Xiao X."/>
            <person name="Malainual N."/>
            <person name="Hou J."/>
            <person name="Wang L."/>
            <person name="Wang M."/>
            <person name="Yang K."/>
            <person name="Cui Y."/>
            <person name="Leung E."/>
            <person name="Nong W."/>
            <person name="Shin S.-K."/>
            <person name="Au S."/>
            <person name="Jeong K.Y."/>
            <person name="Chew F.T."/>
            <person name="Hui J."/>
            <person name="Leung T.F."/>
            <person name="Tungtrongchitr A."/>
            <person name="Zhong N."/>
            <person name="Liu Z."/>
            <person name="Tsui S."/>
        </authorList>
    </citation>
    <scope>NUCLEOTIDE SEQUENCE</scope>
    <source>
        <strain evidence="10">Derf</strain>
        <tissue evidence="10">Whole organism</tissue>
    </source>
</reference>
<dbReference type="CDD" id="cd16457">
    <property type="entry name" value="RING-H2_BRAP2"/>
    <property type="match status" value="1"/>
</dbReference>
<evidence type="ECO:0000313" key="9">
    <source>
        <dbReference type="EMBL" id="KAH7642630.1"/>
    </source>
</evidence>
<organism evidence="10 11">
    <name type="scientific">Dermatophagoides farinae</name>
    <name type="common">American house dust mite</name>
    <dbReference type="NCBI Taxonomy" id="6954"/>
    <lineage>
        <taxon>Eukaryota</taxon>
        <taxon>Metazoa</taxon>
        <taxon>Ecdysozoa</taxon>
        <taxon>Arthropoda</taxon>
        <taxon>Chelicerata</taxon>
        <taxon>Arachnida</taxon>
        <taxon>Acari</taxon>
        <taxon>Acariformes</taxon>
        <taxon>Sarcoptiformes</taxon>
        <taxon>Astigmata</taxon>
        <taxon>Psoroptidia</taxon>
        <taxon>Analgoidea</taxon>
        <taxon>Pyroglyphidae</taxon>
        <taxon>Dermatophagoidinae</taxon>
        <taxon>Dermatophagoides</taxon>
    </lineage>
</organism>
<dbReference type="CDD" id="cd12718">
    <property type="entry name" value="RRM_BRAP2"/>
    <property type="match status" value="1"/>
</dbReference>
<reference evidence="9" key="2">
    <citation type="submission" date="2020-06" db="EMBL/GenBank/DDBJ databases">
        <authorList>
            <person name="Ji K."/>
            <person name="Li J."/>
        </authorList>
    </citation>
    <scope>NUCLEOTIDE SEQUENCE</scope>
    <source>
        <strain evidence="9">JKM2019</strain>
        <tissue evidence="9">Whole body</tissue>
    </source>
</reference>
<dbReference type="Pfam" id="PF13639">
    <property type="entry name" value="zf-RING_2"/>
    <property type="match status" value="1"/>
</dbReference>
<evidence type="ECO:0000259" key="8">
    <source>
        <dbReference type="PROSITE" id="PS50271"/>
    </source>
</evidence>
<feature type="domain" description="RING-type" evidence="7">
    <location>
        <begin position="211"/>
        <end position="251"/>
    </location>
</feature>
<reference evidence="9" key="3">
    <citation type="journal article" date="2021" name="World Allergy Organ. J.">
        <title>Chromosome-level assembly of Dermatophagoides farinae genome and transcriptome reveals two novel allergens Der f 37 and Der f 39.</title>
        <authorList>
            <person name="Chen J."/>
            <person name="Cai Z."/>
            <person name="Fan D."/>
            <person name="Hu J."/>
            <person name="Hou Y."/>
            <person name="He Y."/>
            <person name="Zhang Z."/>
            <person name="Zhao Z."/>
            <person name="Gao P."/>
            <person name="Hu W."/>
            <person name="Sun J."/>
            <person name="Li J."/>
            <person name="Ji K."/>
        </authorList>
    </citation>
    <scope>NUCLEOTIDE SEQUENCE</scope>
    <source>
        <strain evidence="9">JKM2019</strain>
    </source>
</reference>
<comment type="caution">
    <text evidence="10">The sequence shown here is derived from an EMBL/GenBank/DDBJ whole genome shotgun (WGS) entry which is preliminary data.</text>
</comment>
<reference evidence="10" key="1">
    <citation type="submission" date="2013-05" db="EMBL/GenBank/DDBJ databases">
        <authorList>
            <person name="Yim A.K.Y."/>
            <person name="Chan T.F."/>
            <person name="Ji K.M."/>
            <person name="Liu X.Y."/>
            <person name="Zhou J.W."/>
            <person name="Li R.Q."/>
            <person name="Yang K.Y."/>
            <person name="Li J."/>
            <person name="Li M."/>
            <person name="Law P.T.W."/>
            <person name="Wu Y.L."/>
            <person name="Cai Z.L."/>
            <person name="Qin H."/>
            <person name="Bao Y."/>
            <person name="Leung R.K.K."/>
            <person name="Ng P.K.S."/>
            <person name="Zou J."/>
            <person name="Zhong X.J."/>
            <person name="Ran P.X."/>
            <person name="Zhong N.S."/>
            <person name="Liu Z.G."/>
            <person name="Tsui S.K.W."/>
        </authorList>
    </citation>
    <scope>NUCLEOTIDE SEQUENCE</scope>
    <source>
        <strain evidence="10">Derf</strain>
        <tissue evidence="10">Whole organism</tissue>
    </source>
</reference>
<dbReference type="InterPro" id="IPR047243">
    <property type="entry name" value="RING-H2_BRAP2"/>
</dbReference>
<protein>
    <submittedName>
        <fullName evidence="9">Brca1-associated protein-like protein</fullName>
    </submittedName>
</protein>
<keyword evidence="5" id="KW-0175">Coiled coil</keyword>
<proteinExistence type="predicted"/>
<dbReference type="InterPro" id="IPR034932">
    <property type="entry name" value="BRAP2_RRM"/>
</dbReference>
<dbReference type="InterPro" id="IPR001841">
    <property type="entry name" value="Znf_RING"/>
</dbReference>
<dbReference type="GO" id="GO:0007265">
    <property type="term" value="P:Ras protein signal transduction"/>
    <property type="evidence" value="ECO:0007669"/>
    <property type="project" value="TreeGrafter"/>
</dbReference>
<keyword evidence="2 4" id="KW-0863">Zinc-finger</keyword>
<dbReference type="Gene3D" id="3.30.40.10">
    <property type="entry name" value="Zinc/RING finger domain, C3HC4 (zinc finger)"/>
    <property type="match status" value="2"/>
</dbReference>
<evidence type="ECO:0000259" key="7">
    <source>
        <dbReference type="PROSITE" id="PS50089"/>
    </source>
</evidence>
<evidence type="ECO:0000256" key="2">
    <source>
        <dbReference type="ARBA" id="ARBA00022771"/>
    </source>
</evidence>
<name>A0A922IEX0_DERFA</name>
<dbReference type="GO" id="GO:0016567">
    <property type="term" value="P:protein ubiquitination"/>
    <property type="evidence" value="ECO:0007669"/>
    <property type="project" value="TreeGrafter"/>
</dbReference>
<feature type="compositionally biased region" description="Low complexity" evidence="6">
    <location>
        <begin position="522"/>
        <end position="531"/>
    </location>
</feature>
<dbReference type="EMBL" id="SDOV01000004">
    <property type="protein sequence ID" value="KAH7642630.1"/>
    <property type="molecule type" value="Genomic_DNA"/>
</dbReference>
<gene>
    <name evidence="10" type="ORF">DERF_003806</name>
    <name evidence="9" type="ORF">HUG17_5677</name>
</gene>
<evidence type="ECO:0000256" key="1">
    <source>
        <dbReference type="ARBA" id="ARBA00022723"/>
    </source>
</evidence>
<dbReference type="EMBL" id="ASGP02000001">
    <property type="protein sequence ID" value="KAH9529955.1"/>
    <property type="molecule type" value="Genomic_DNA"/>
</dbReference>
<evidence type="ECO:0000256" key="4">
    <source>
        <dbReference type="PROSITE-ProRule" id="PRU00502"/>
    </source>
</evidence>
<dbReference type="OrthoDB" id="273556at2759"/>
<keyword evidence="1" id="KW-0479">Metal-binding</keyword>
<feature type="coiled-coil region" evidence="5">
    <location>
        <begin position="369"/>
        <end position="477"/>
    </location>
</feature>
<dbReference type="Proteomes" id="UP000790347">
    <property type="component" value="Unassembled WGS sequence"/>
</dbReference>
<dbReference type="InterPro" id="IPR001607">
    <property type="entry name" value="Znf_UBP"/>
</dbReference>
<accession>A0A922IEX0</accession>
<dbReference type="SMART" id="SM00184">
    <property type="entry name" value="RING"/>
    <property type="match status" value="1"/>
</dbReference>
<dbReference type="InterPro" id="IPR013083">
    <property type="entry name" value="Znf_RING/FYVE/PHD"/>
</dbReference>
<evidence type="ECO:0000256" key="3">
    <source>
        <dbReference type="ARBA" id="ARBA00022833"/>
    </source>
</evidence>
<evidence type="ECO:0000313" key="11">
    <source>
        <dbReference type="Proteomes" id="UP000790347"/>
    </source>
</evidence>
<dbReference type="PROSITE" id="PS50089">
    <property type="entry name" value="ZF_RING_2"/>
    <property type="match status" value="1"/>
</dbReference>
<evidence type="ECO:0000256" key="6">
    <source>
        <dbReference type="SAM" id="MobiDB-lite"/>
    </source>
</evidence>
<dbReference type="AlphaFoldDB" id="A0A922IEX0"/>
<dbReference type="Pfam" id="PF02148">
    <property type="entry name" value="zf-UBP"/>
    <property type="match status" value="1"/>
</dbReference>
<dbReference type="PANTHER" id="PTHR24007">
    <property type="entry name" value="BRCA1-ASSOCIATED PROTEIN"/>
    <property type="match status" value="1"/>
</dbReference>
<keyword evidence="11" id="KW-1185">Reference proteome</keyword>
<evidence type="ECO:0000313" key="10">
    <source>
        <dbReference type="EMBL" id="KAH9529955.1"/>
    </source>
</evidence>
<dbReference type="PANTHER" id="PTHR24007:SF7">
    <property type="entry name" value="BRCA1-ASSOCIATED PROTEIN"/>
    <property type="match status" value="1"/>
</dbReference>
<feature type="compositionally biased region" description="Basic residues" evidence="6">
    <location>
        <begin position="539"/>
        <end position="549"/>
    </location>
</feature>
<dbReference type="GO" id="GO:0008270">
    <property type="term" value="F:zinc ion binding"/>
    <property type="evidence" value="ECO:0007669"/>
    <property type="project" value="UniProtKB-KW"/>
</dbReference>
<feature type="domain" description="UBP-type" evidence="8">
    <location>
        <begin position="248"/>
        <end position="344"/>
    </location>
</feature>
<dbReference type="PROSITE" id="PS50271">
    <property type="entry name" value="ZF_UBP"/>
    <property type="match status" value="1"/>
</dbReference>
<dbReference type="Pfam" id="PF07576">
    <property type="entry name" value="BRAP2"/>
    <property type="match status" value="1"/>
</dbReference>
<sequence>MSISLIAIKIVLSKSSQKLEHKVDFVANKYLHLAAMSNSQQQPPSSNESSLNEVKTFDLREPHDITIEQYQIPFCIGNHNVETIQGILYLFKENKLTPLGEESERSDIICMLSVNANKSIHDILQFTAPFSQDIQHIQIIRDSTPNQYMVLLKFHSQRSADEFYNSFNGSTYNSIEPEVCHLAFVAMIEVLDDSKTSSQLPISGFTELPTCPVCLERMDESVQGILTILCNHSFHGKCLDQWVDSSCPVCRYCQTPEAMPDSRCSECGSQSTAQDSLWICLICGHIGCGRYLKGHASTHHKDTGHTYAMQLGHNNRVWDYAGDNYVHRLLQNKDGEPVELKANQSGQNNQLMQDEKIDSVQLEYTYLLTNQLENQRHYYEETINHLEKDKEKQMQELIDKNDRLTNENKNLINCIDELKRSKQQLEKKVNQLTQKLQKTTADLQEEKELNKCLRKNQDEYTKRLNETEKNFQDYKIEKDGEIGELAEQMRDLMFFLEAKDKIQNVPDETLKEEIESGTIFIQQQQQQQQSQPTSSKSVKSGRNKKTNKK</sequence>
<dbReference type="InterPro" id="IPR011422">
    <property type="entry name" value="BRAP2/ETP1_RRM"/>
</dbReference>
<evidence type="ECO:0000256" key="5">
    <source>
        <dbReference type="SAM" id="Coils"/>
    </source>
</evidence>
<dbReference type="GO" id="GO:0061630">
    <property type="term" value="F:ubiquitin protein ligase activity"/>
    <property type="evidence" value="ECO:0007669"/>
    <property type="project" value="TreeGrafter"/>
</dbReference>
<feature type="region of interest" description="Disordered" evidence="6">
    <location>
        <begin position="517"/>
        <end position="549"/>
    </location>
</feature>
<dbReference type="Proteomes" id="UP000828236">
    <property type="component" value="Unassembled WGS sequence"/>
</dbReference>
<dbReference type="GO" id="GO:0005737">
    <property type="term" value="C:cytoplasm"/>
    <property type="evidence" value="ECO:0007669"/>
    <property type="project" value="TreeGrafter"/>
</dbReference>
<dbReference type="SUPFAM" id="SSF57850">
    <property type="entry name" value="RING/U-box"/>
    <property type="match status" value="2"/>
</dbReference>
<keyword evidence="3" id="KW-0862">Zinc</keyword>